<keyword evidence="4" id="KW-1185">Reference proteome</keyword>
<proteinExistence type="predicted"/>
<dbReference type="RefSeq" id="WP_092909543.1">
    <property type="nucleotide sequence ID" value="NZ_FOUZ01000015.1"/>
</dbReference>
<dbReference type="InterPro" id="IPR024370">
    <property type="entry name" value="PBP_domain"/>
</dbReference>
<dbReference type="SUPFAM" id="SSF53850">
    <property type="entry name" value="Periplasmic binding protein-like II"/>
    <property type="match status" value="1"/>
</dbReference>
<dbReference type="Pfam" id="PF12849">
    <property type="entry name" value="PBP_like_2"/>
    <property type="match status" value="1"/>
</dbReference>
<organism evidence="3 4">
    <name type="scientific">Algoriella xinjiangensis</name>
    <dbReference type="NCBI Taxonomy" id="684065"/>
    <lineage>
        <taxon>Bacteria</taxon>
        <taxon>Pseudomonadati</taxon>
        <taxon>Bacteroidota</taxon>
        <taxon>Flavobacteriia</taxon>
        <taxon>Flavobacteriales</taxon>
        <taxon>Weeksellaceae</taxon>
        <taxon>Algoriella</taxon>
    </lineage>
</organism>
<evidence type="ECO:0000256" key="1">
    <source>
        <dbReference type="ARBA" id="ARBA00022729"/>
    </source>
</evidence>
<dbReference type="Proteomes" id="UP000199149">
    <property type="component" value="Unassembled WGS sequence"/>
</dbReference>
<protein>
    <submittedName>
        <fullName evidence="3">Phosphate transport system substrate-binding protein</fullName>
    </submittedName>
</protein>
<reference evidence="4" key="1">
    <citation type="submission" date="2016-10" db="EMBL/GenBank/DDBJ databases">
        <authorList>
            <person name="Varghese N."/>
            <person name="Submissions S."/>
        </authorList>
    </citation>
    <scope>NUCLEOTIDE SEQUENCE [LARGE SCALE GENOMIC DNA]</scope>
    <source>
        <strain evidence="4">XJ109</strain>
    </source>
</reference>
<accession>A0A1I5A3Z5</accession>
<sequence length="314" mass="35534">MIKKISLLAFATFVAFSSVNCKDKEAKTELEKQANKTPVKRALHEYGNLTITVDPSFKNLAKSLAEMYMVDYPDVKIDIKEEIEEKAIKDFYEGKIPLLFVGKPLTKAQQQHLFEKTKINYVSSVIALDAAIFITSVDNPIDSISQKEIKENLYQANPKTTFVFDHPNSANFNTINEKLKLTVPKGTNVTAMGDADKVIDFVKKDPKAIGIIGLNVLSDKGNPKIIEYLKHVKILSIVDDKGKIFEPSNYNLRYGYYPFYRQIYVLKNEVGFGIGAGYSRFAGSQRGQKIVTRENLQPYFIFKRDVQLNIAPLQ</sequence>
<dbReference type="EMBL" id="FOUZ01000015">
    <property type="protein sequence ID" value="SFN57118.1"/>
    <property type="molecule type" value="Genomic_DNA"/>
</dbReference>
<gene>
    <name evidence="3" type="ORF">SAMN05421738_11547</name>
</gene>
<dbReference type="Gene3D" id="3.40.190.10">
    <property type="entry name" value="Periplasmic binding protein-like II"/>
    <property type="match status" value="2"/>
</dbReference>
<dbReference type="PANTHER" id="PTHR30570:SF1">
    <property type="entry name" value="PHOSPHATE-BINDING PROTEIN PSTS"/>
    <property type="match status" value="1"/>
</dbReference>
<keyword evidence="1" id="KW-0732">Signal</keyword>
<dbReference type="PANTHER" id="PTHR30570">
    <property type="entry name" value="PERIPLASMIC PHOSPHATE BINDING COMPONENT OF PHOSPHATE ABC TRANSPORTER"/>
    <property type="match status" value="1"/>
</dbReference>
<evidence type="ECO:0000313" key="4">
    <source>
        <dbReference type="Proteomes" id="UP000199149"/>
    </source>
</evidence>
<dbReference type="AlphaFoldDB" id="A0A1I5A3Z5"/>
<feature type="domain" description="PBP" evidence="2">
    <location>
        <begin position="45"/>
        <end position="266"/>
    </location>
</feature>
<dbReference type="OrthoDB" id="1450880at2"/>
<evidence type="ECO:0000259" key="2">
    <source>
        <dbReference type="Pfam" id="PF12849"/>
    </source>
</evidence>
<dbReference type="STRING" id="684065.SAMN05421738_11547"/>
<name>A0A1I5A3Z5_9FLAO</name>
<dbReference type="InterPro" id="IPR050811">
    <property type="entry name" value="Phosphate_ABC_transporter"/>
</dbReference>
<evidence type="ECO:0000313" key="3">
    <source>
        <dbReference type="EMBL" id="SFN57118.1"/>
    </source>
</evidence>